<dbReference type="InterPro" id="IPR032675">
    <property type="entry name" value="LRR_dom_sf"/>
</dbReference>
<protein>
    <recommendedName>
        <fullName evidence="4">Acidic leucine-rich nuclear phosphoprotein 32 family member</fullName>
    </recommendedName>
</protein>
<dbReference type="PROSITE" id="PS51450">
    <property type="entry name" value="LRR"/>
    <property type="match status" value="1"/>
</dbReference>
<dbReference type="PANTHER" id="PTHR11375">
    <property type="entry name" value="ACIDIC LEUCINE-RICH NUCLEAR PHOSPHOPROTEIN 32"/>
    <property type="match status" value="1"/>
</dbReference>
<dbReference type="GO" id="GO:0042981">
    <property type="term" value="P:regulation of apoptotic process"/>
    <property type="evidence" value="ECO:0007669"/>
    <property type="project" value="TreeGrafter"/>
</dbReference>
<evidence type="ECO:0000313" key="7">
    <source>
        <dbReference type="Proteomes" id="UP000694388"/>
    </source>
</evidence>
<dbReference type="Pfam" id="PF14580">
    <property type="entry name" value="LRR_9"/>
    <property type="match status" value="1"/>
</dbReference>
<keyword evidence="4" id="KW-0539">Nucleus</keyword>
<comment type="subcellular location">
    <subcellularLocation>
        <location evidence="4">Nucleus</location>
    </subcellularLocation>
</comment>
<dbReference type="PANTHER" id="PTHR11375:SF2">
    <property type="entry name" value="ACIDIC LEUCINE-RICH NUCLEAR PHOSPHOPROTEIN 32 FAMILY MEMBER B"/>
    <property type="match status" value="1"/>
</dbReference>
<feature type="region of interest" description="Disordered" evidence="5">
    <location>
        <begin position="149"/>
        <end position="209"/>
    </location>
</feature>
<dbReference type="Gene3D" id="3.80.10.10">
    <property type="entry name" value="Ribonuclease Inhibitor"/>
    <property type="match status" value="1"/>
</dbReference>
<sequence length="209" mass="23234">MEMKKRVHLELRNRTPSDVKELVLDNCRSNDGKIEGLTGEFGELEFLSMINVGLISVANLPKLNKLKKLELSDNRICNGLDVLAEKTPNLTYLNLSGNKFKDISTLDPLKKLASLKSLDLFNCDVTGLTDYRNSIFKLLPQITYLDGFDRNDCEAPDSDGDLDGEEEEDEDGEGEDEEDAEGARGQKRKRDVEDVGDGDGDGDGEDDDE</sequence>
<evidence type="ECO:0000313" key="6">
    <source>
        <dbReference type="Ensembl" id="ENSEBUP00000010760.1"/>
    </source>
</evidence>
<dbReference type="FunFam" id="3.80.10.10:FF:000003">
    <property type="entry name" value="Acidic leucine-rich nuclear phosphoprotein 32 family member A"/>
    <property type="match status" value="1"/>
</dbReference>
<reference evidence="6" key="1">
    <citation type="submission" date="2025-08" db="UniProtKB">
        <authorList>
            <consortium name="Ensembl"/>
        </authorList>
    </citation>
    <scope>IDENTIFICATION</scope>
</reference>
<dbReference type="GO" id="GO:0005634">
    <property type="term" value="C:nucleus"/>
    <property type="evidence" value="ECO:0007669"/>
    <property type="project" value="UniProtKB-SubCell"/>
</dbReference>
<evidence type="ECO:0000256" key="2">
    <source>
        <dbReference type="ARBA" id="ARBA00022737"/>
    </source>
</evidence>
<dbReference type="Proteomes" id="UP000694388">
    <property type="component" value="Unplaced"/>
</dbReference>
<accession>A0A8C4Q761</accession>
<dbReference type="Ensembl" id="ENSEBUT00000011312.1">
    <property type="protein sequence ID" value="ENSEBUP00000010760.1"/>
    <property type="gene ID" value="ENSEBUG00000006914.1"/>
</dbReference>
<feature type="compositionally biased region" description="Acidic residues" evidence="5">
    <location>
        <begin position="194"/>
        <end position="209"/>
    </location>
</feature>
<evidence type="ECO:0000256" key="1">
    <source>
        <dbReference type="ARBA" id="ARBA00022614"/>
    </source>
</evidence>
<name>A0A8C4Q761_EPTBU</name>
<comment type="function">
    <text evidence="4">Multifunctional protein that is involved in the regulation of many processes.</text>
</comment>
<dbReference type="GO" id="GO:0042393">
    <property type="term" value="F:histone binding"/>
    <property type="evidence" value="ECO:0007669"/>
    <property type="project" value="TreeGrafter"/>
</dbReference>
<evidence type="ECO:0000256" key="5">
    <source>
        <dbReference type="SAM" id="MobiDB-lite"/>
    </source>
</evidence>
<keyword evidence="1 4" id="KW-0433">Leucine-rich repeat</keyword>
<dbReference type="AlphaFoldDB" id="A0A8C4Q761"/>
<keyword evidence="7" id="KW-1185">Reference proteome</keyword>
<dbReference type="GeneTree" id="ENSGT00950000182907"/>
<feature type="compositionally biased region" description="Acidic residues" evidence="5">
    <location>
        <begin position="154"/>
        <end position="180"/>
    </location>
</feature>
<dbReference type="InterPro" id="IPR001611">
    <property type="entry name" value="Leu-rich_rpt"/>
</dbReference>
<comment type="similarity">
    <text evidence="3 4">Belongs to the ANP32 family.</text>
</comment>
<evidence type="ECO:0000256" key="3">
    <source>
        <dbReference type="ARBA" id="ARBA00025777"/>
    </source>
</evidence>
<keyword evidence="2" id="KW-0677">Repeat</keyword>
<reference evidence="6" key="2">
    <citation type="submission" date="2025-09" db="UniProtKB">
        <authorList>
            <consortium name="Ensembl"/>
        </authorList>
    </citation>
    <scope>IDENTIFICATION</scope>
</reference>
<dbReference type="InterPro" id="IPR045081">
    <property type="entry name" value="AN32"/>
</dbReference>
<proteinExistence type="inferred from homology"/>
<dbReference type="SUPFAM" id="SSF52058">
    <property type="entry name" value="L domain-like"/>
    <property type="match status" value="1"/>
</dbReference>
<evidence type="ECO:0000256" key="4">
    <source>
        <dbReference type="RuleBase" id="RU369103"/>
    </source>
</evidence>
<organism evidence="6 7">
    <name type="scientific">Eptatretus burgeri</name>
    <name type="common">Inshore hagfish</name>
    <dbReference type="NCBI Taxonomy" id="7764"/>
    <lineage>
        <taxon>Eukaryota</taxon>
        <taxon>Metazoa</taxon>
        <taxon>Chordata</taxon>
        <taxon>Craniata</taxon>
        <taxon>Vertebrata</taxon>
        <taxon>Cyclostomata</taxon>
        <taxon>Myxini</taxon>
        <taxon>Myxiniformes</taxon>
        <taxon>Myxinidae</taxon>
        <taxon>Eptatretinae</taxon>
        <taxon>Eptatretus</taxon>
    </lineage>
</organism>